<comment type="caution">
    <text evidence="11">The sequence shown here is derived from an EMBL/GenBank/DDBJ whole genome shotgun (WGS) entry which is preliminary data.</text>
</comment>
<organism evidence="11 12">
    <name type="scientific">Adineta ricciae</name>
    <name type="common">Rotifer</name>
    <dbReference type="NCBI Taxonomy" id="249248"/>
    <lineage>
        <taxon>Eukaryota</taxon>
        <taxon>Metazoa</taxon>
        <taxon>Spiralia</taxon>
        <taxon>Gnathifera</taxon>
        <taxon>Rotifera</taxon>
        <taxon>Eurotatoria</taxon>
        <taxon>Bdelloidea</taxon>
        <taxon>Adinetida</taxon>
        <taxon>Adinetidae</taxon>
        <taxon>Adineta</taxon>
    </lineage>
</organism>
<evidence type="ECO:0000313" key="11">
    <source>
        <dbReference type="EMBL" id="CAF0726374.1"/>
    </source>
</evidence>
<keyword evidence="9" id="KW-0407">Ion channel</keyword>
<dbReference type="GO" id="GO:0001614">
    <property type="term" value="F:purinergic nucleotide receptor activity"/>
    <property type="evidence" value="ECO:0007669"/>
    <property type="project" value="InterPro"/>
</dbReference>
<dbReference type="PANTHER" id="PTHR10125:SF31">
    <property type="entry name" value="P2X RECEPTOR E"/>
    <property type="match status" value="1"/>
</dbReference>
<feature type="transmembrane region" description="Helical" evidence="10">
    <location>
        <begin position="49"/>
        <end position="70"/>
    </location>
</feature>
<dbReference type="InterPro" id="IPR027309">
    <property type="entry name" value="P2X_extracellular_dom_sf"/>
</dbReference>
<dbReference type="Gene3D" id="2.60.490.10">
    <property type="entry name" value="atp-gated p2x4 ion channel domain"/>
    <property type="match status" value="1"/>
</dbReference>
<evidence type="ECO:0000256" key="5">
    <source>
        <dbReference type="ARBA" id="ARBA00022989"/>
    </source>
</evidence>
<evidence type="ECO:0000256" key="3">
    <source>
        <dbReference type="ARBA" id="ARBA00022448"/>
    </source>
</evidence>
<dbReference type="AlphaFoldDB" id="A0A813MQF9"/>
<gene>
    <name evidence="11" type="ORF">EDS130_LOCUS733</name>
</gene>
<dbReference type="NCBIfam" id="TIGR00863">
    <property type="entry name" value="P2X"/>
    <property type="match status" value="1"/>
</dbReference>
<keyword evidence="8" id="KW-1071">Ligand-gated ion channel</keyword>
<dbReference type="EMBL" id="CAJNOJ010000002">
    <property type="protein sequence ID" value="CAF0726374.1"/>
    <property type="molecule type" value="Genomic_DNA"/>
</dbReference>
<evidence type="ECO:0000256" key="6">
    <source>
        <dbReference type="ARBA" id="ARBA00023065"/>
    </source>
</evidence>
<dbReference type="InterPro" id="IPR001429">
    <property type="entry name" value="P2X_purnocptor"/>
</dbReference>
<sequence>MPETTCAKVKRHCAPFTYAFTPSHIKSVLVGTVTEYETPKIVTIHSYSIALTCRFVQLLILFYAFGYLMWYKRGYQERDPSLISSVTLKVKGVASLSRNRTMTLDNADYVIPPQENNAIFIMTNFIRTDQQPRRCGEGFDIKDAKCTNDSQCAKFGPYPSKSNGRWTGKCNSEGRCEIEGWCPVENDLDMPSPMMDSLNFTVFVKNFVEFTRFNVSRTNIFHDSKGDKSCHYHPINDKYCPIFRVEDLLNFVEPDAEERAKMLQFGAVVRIKIDWICNLDLGEDECKPKYSFGRLDSRYKEEKFSFGFNFRYASHWKWRTNSHRTLTKAFGLRLIVTVNGEAGRFDFLVLTLNIGSMIGVLGLATFICDIVALYFCKQGSVYRRQKFQTISLAQLPPPTTTVSTAPLTAATLTQKRSSSMDDKYPVYAVRFKRMNSHLAVGDEC</sequence>
<evidence type="ECO:0000256" key="7">
    <source>
        <dbReference type="ARBA" id="ARBA00023136"/>
    </source>
</evidence>
<dbReference type="Pfam" id="PF00864">
    <property type="entry name" value="P2X_receptor"/>
    <property type="match status" value="1"/>
</dbReference>
<reference evidence="11" key="1">
    <citation type="submission" date="2021-02" db="EMBL/GenBank/DDBJ databases">
        <authorList>
            <person name="Nowell W R."/>
        </authorList>
    </citation>
    <scope>NUCLEOTIDE SEQUENCE</scope>
</reference>
<dbReference type="PRINTS" id="PR01307">
    <property type="entry name" value="P2XRECEPTOR"/>
</dbReference>
<evidence type="ECO:0000256" key="4">
    <source>
        <dbReference type="ARBA" id="ARBA00022692"/>
    </source>
</evidence>
<keyword evidence="7 10" id="KW-0472">Membrane</keyword>
<evidence type="ECO:0000256" key="9">
    <source>
        <dbReference type="ARBA" id="ARBA00023303"/>
    </source>
</evidence>
<dbReference type="GO" id="GO:0004931">
    <property type="term" value="F:extracellularly ATP-gated monoatomic cation channel activity"/>
    <property type="evidence" value="ECO:0007669"/>
    <property type="project" value="InterPro"/>
</dbReference>
<keyword evidence="3" id="KW-0813">Transport</keyword>
<keyword evidence="5 10" id="KW-1133">Transmembrane helix</keyword>
<comment type="subcellular location">
    <subcellularLocation>
        <location evidence="1">Endomembrane system</location>
    </subcellularLocation>
</comment>
<keyword evidence="6" id="KW-0406">Ion transport</keyword>
<name>A0A813MQF9_ADIRI</name>
<evidence type="ECO:0000256" key="10">
    <source>
        <dbReference type="SAM" id="Phobius"/>
    </source>
</evidence>
<dbReference type="GO" id="GO:0070588">
    <property type="term" value="P:calcium ion transmembrane transport"/>
    <property type="evidence" value="ECO:0007669"/>
    <property type="project" value="TreeGrafter"/>
</dbReference>
<dbReference type="Gene3D" id="1.10.287.940">
    <property type="entry name" value="atp-gated p2x4 ion channel"/>
    <property type="match status" value="1"/>
</dbReference>
<dbReference type="GO" id="GO:0005886">
    <property type="term" value="C:plasma membrane"/>
    <property type="evidence" value="ECO:0007669"/>
    <property type="project" value="InterPro"/>
</dbReference>
<evidence type="ECO:0000313" key="12">
    <source>
        <dbReference type="Proteomes" id="UP000663852"/>
    </source>
</evidence>
<dbReference type="PANTHER" id="PTHR10125">
    <property type="entry name" value="P2X PURINOCEPTOR"/>
    <property type="match status" value="1"/>
</dbReference>
<protein>
    <recommendedName>
        <fullName evidence="13">Purinergic receptor</fullName>
    </recommendedName>
</protein>
<dbReference type="GO" id="GO:0033198">
    <property type="term" value="P:response to ATP"/>
    <property type="evidence" value="ECO:0007669"/>
    <property type="project" value="InterPro"/>
</dbReference>
<comment type="similarity">
    <text evidence="2">Belongs to the P2X receptor family.</text>
</comment>
<dbReference type="Proteomes" id="UP000663852">
    <property type="component" value="Unassembled WGS sequence"/>
</dbReference>
<feature type="transmembrane region" description="Helical" evidence="10">
    <location>
        <begin position="354"/>
        <end position="376"/>
    </location>
</feature>
<proteinExistence type="inferred from homology"/>
<evidence type="ECO:0000256" key="2">
    <source>
        <dbReference type="ARBA" id="ARBA00009848"/>
    </source>
</evidence>
<accession>A0A813MQF9</accession>
<dbReference type="GO" id="GO:0098794">
    <property type="term" value="C:postsynapse"/>
    <property type="evidence" value="ECO:0007669"/>
    <property type="project" value="GOC"/>
</dbReference>
<evidence type="ECO:0000256" key="8">
    <source>
        <dbReference type="ARBA" id="ARBA00023286"/>
    </source>
</evidence>
<keyword evidence="4 10" id="KW-0812">Transmembrane</keyword>
<dbReference type="GO" id="GO:0012505">
    <property type="term" value="C:endomembrane system"/>
    <property type="evidence" value="ECO:0007669"/>
    <property type="project" value="UniProtKB-SubCell"/>
</dbReference>
<evidence type="ECO:0008006" key="13">
    <source>
        <dbReference type="Google" id="ProtNLM"/>
    </source>
</evidence>
<dbReference type="OrthoDB" id="494673at2759"/>
<dbReference type="InterPro" id="IPR059116">
    <property type="entry name" value="P2X_receptor"/>
</dbReference>
<evidence type="ECO:0000256" key="1">
    <source>
        <dbReference type="ARBA" id="ARBA00004308"/>
    </source>
</evidence>